<evidence type="ECO:0000256" key="1">
    <source>
        <dbReference type="SAM" id="MobiDB-lite"/>
    </source>
</evidence>
<evidence type="ECO:0000313" key="3">
    <source>
        <dbReference type="Proteomes" id="UP001172159"/>
    </source>
</evidence>
<evidence type="ECO:0000313" key="2">
    <source>
        <dbReference type="EMBL" id="KAK0701393.1"/>
    </source>
</evidence>
<feature type="region of interest" description="Disordered" evidence="1">
    <location>
        <begin position="80"/>
        <end position="102"/>
    </location>
</feature>
<gene>
    <name evidence="2" type="ORF">B0T21DRAFT_397600</name>
</gene>
<keyword evidence="3" id="KW-1185">Reference proteome</keyword>
<reference evidence="2" key="1">
    <citation type="submission" date="2023-06" db="EMBL/GenBank/DDBJ databases">
        <title>Genome-scale phylogeny and comparative genomics of the fungal order Sordariales.</title>
        <authorList>
            <consortium name="Lawrence Berkeley National Laboratory"/>
            <person name="Hensen N."/>
            <person name="Bonometti L."/>
            <person name="Westerberg I."/>
            <person name="Brannstrom I.O."/>
            <person name="Guillou S."/>
            <person name="Cros-Aarteil S."/>
            <person name="Calhoun S."/>
            <person name="Haridas S."/>
            <person name="Kuo A."/>
            <person name="Mondo S."/>
            <person name="Pangilinan J."/>
            <person name="Riley R."/>
            <person name="Labutti K."/>
            <person name="Andreopoulos B."/>
            <person name="Lipzen A."/>
            <person name="Chen C."/>
            <person name="Yanf M."/>
            <person name="Daum C."/>
            <person name="Ng V."/>
            <person name="Clum A."/>
            <person name="Steindorff A."/>
            <person name="Ohm R."/>
            <person name="Martin F."/>
            <person name="Silar P."/>
            <person name="Natvig D."/>
            <person name="Lalanne C."/>
            <person name="Gautier V."/>
            <person name="Ament-Velasquez S.L."/>
            <person name="Kruys A."/>
            <person name="Hutchinson M.I."/>
            <person name="Powell A.J."/>
            <person name="Barry K."/>
            <person name="Miller A.N."/>
            <person name="Grigoriev I.V."/>
            <person name="Debuchy R."/>
            <person name="Gladieux P."/>
            <person name="Thoren M.H."/>
            <person name="Johannesson H."/>
        </authorList>
    </citation>
    <scope>NUCLEOTIDE SEQUENCE</scope>
    <source>
        <strain evidence="2">CBS 540.89</strain>
    </source>
</reference>
<dbReference type="Proteomes" id="UP001172159">
    <property type="component" value="Unassembled WGS sequence"/>
</dbReference>
<organism evidence="2 3">
    <name type="scientific">Apiosordaria backusii</name>
    <dbReference type="NCBI Taxonomy" id="314023"/>
    <lineage>
        <taxon>Eukaryota</taxon>
        <taxon>Fungi</taxon>
        <taxon>Dikarya</taxon>
        <taxon>Ascomycota</taxon>
        <taxon>Pezizomycotina</taxon>
        <taxon>Sordariomycetes</taxon>
        <taxon>Sordariomycetidae</taxon>
        <taxon>Sordariales</taxon>
        <taxon>Lasiosphaeriaceae</taxon>
        <taxon>Apiosordaria</taxon>
    </lineage>
</organism>
<dbReference type="AlphaFoldDB" id="A0AA39ZPW8"/>
<feature type="compositionally biased region" description="Low complexity" evidence="1">
    <location>
        <begin position="41"/>
        <end position="57"/>
    </location>
</feature>
<feature type="region of interest" description="Disordered" evidence="1">
    <location>
        <begin position="1"/>
        <end position="64"/>
    </location>
</feature>
<name>A0AA39ZPW8_9PEZI</name>
<accession>A0AA39ZPW8</accession>
<proteinExistence type="predicted"/>
<dbReference type="EMBL" id="JAUKTV010000029">
    <property type="protein sequence ID" value="KAK0701393.1"/>
    <property type="molecule type" value="Genomic_DNA"/>
</dbReference>
<comment type="caution">
    <text evidence="2">The sequence shown here is derived from an EMBL/GenBank/DDBJ whole genome shotgun (WGS) entry which is preliminary data.</text>
</comment>
<protein>
    <submittedName>
        <fullName evidence="2">Uncharacterized protein</fullName>
    </submittedName>
</protein>
<sequence>MPSRKQIGVPSAAPTRRSSRRVASRQTAPATESRTPPPASKAPKASKGSKASTASKALTGRRKLTPRAQAAIDEEVAEQHVAQAATPSKFESKSFIQPGGEGNDQFRYGEPKFWAGLKTLGIHNFELATPLLPFQYPVSGEMKLEIQSKDEYDRHTFLLLFRDEDDSHGFTVPFNNIDQVIVLSELTKANTVPKKPKQYRVLIIPTAAVGLSAIKQQYPQIISFSLPNKKADKSLLGQFGRAGDAKKDTYLSVFKSAFDKWLRPFGKSAIDATNITEAGHAYFLSQGIAFVSDHLRFFAPFSSFTKSMLLLAYEGNSPVAVNYTIEDLTEPYFADAPGESQDKQRIAFRDLPVDLLDALKEWSEKNGIKTMRMNQSFYSYAESSPMTGIMPPGMMGMM</sequence>